<dbReference type="InterPro" id="IPR035986">
    <property type="entry name" value="PKD_dom_sf"/>
</dbReference>
<evidence type="ECO:0008006" key="5">
    <source>
        <dbReference type="Google" id="ProtNLM"/>
    </source>
</evidence>
<sequence>MHRRLLKSLIVAVSVTTATAVSAQDSPSSLTAVAEWLRSRMGNTATPFDLRERGEVVLFDGVLDALPLKPRLAPLGGGQMQFPVTDQVYRGLPSWMILTAGHGSGGQLIFARPLRFAQPLNNYELTITLVPPVPTEISVQPTGQPGVPGTPNAPVPGAPGSEGEVSGAVPGAPPGMPPGSAPGYGAPGVPGYGAPSVPGYGAPVPGYGAPGGFPGGFPFGAPGYGPGFGPMFGVPFGPTTAGRRTALRRYLILGQMTGGLMGMGPMGGAPGYGGMPGPSGMPGYGEIGPGAPSGGFGSPGTPQTPPTRQPIVIRTLKYLSFALVTDKGVLTLSVRVPPDDTLTFDGNWATVVVPLQLMGNAPEPPVLLYRLGISGDAPEELYIARITLRQRTPDQPFVQLRSSALAVPAPGGGDKPLLRYQARVNQPVTMEVFVTGTVLPMEVRWDFSPDNGTHFELPDRRGRQVSFTFEKPGVYDCAVQVRDIYGLLPPIVERFQVEVR</sequence>
<name>A0A2H5X916_9BACT</name>
<feature type="compositionally biased region" description="Gly residues" evidence="1">
    <location>
        <begin position="283"/>
        <end position="298"/>
    </location>
</feature>
<keyword evidence="2" id="KW-0732">Signal</keyword>
<accession>A0A2H5X916</accession>
<dbReference type="AlphaFoldDB" id="A0A2H5X916"/>
<gene>
    <name evidence="3" type="ORF">HRbin17_00132</name>
</gene>
<reference evidence="4" key="1">
    <citation type="submission" date="2017-09" db="EMBL/GenBank/DDBJ databases">
        <title>Metaegenomics of thermophilic ammonia-oxidizing enrichment culture.</title>
        <authorList>
            <person name="Kato S."/>
            <person name="Suzuki K."/>
        </authorList>
    </citation>
    <scope>NUCLEOTIDE SEQUENCE [LARGE SCALE GENOMIC DNA]</scope>
</reference>
<evidence type="ECO:0000313" key="3">
    <source>
        <dbReference type="EMBL" id="GBC97644.1"/>
    </source>
</evidence>
<evidence type="ECO:0000313" key="4">
    <source>
        <dbReference type="Proteomes" id="UP000236173"/>
    </source>
</evidence>
<evidence type="ECO:0000256" key="1">
    <source>
        <dbReference type="SAM" id="MobiDB-lite"/>
    </source>
</evidence>
<comment type="caution">
    <text evidence="3">The sequence shown here is derived from an EMBL/GenBank/DDBJ whole genome shotgun (WGS) entry which is preliminary data.</text>
</comment>
<protein>
    <recommendedName>
        <fullName evidence="5">PKD domain-containing protein</fullName>
    </recommendedName>
</protein>
<feature type="compositionally biased region" description="Low complexity" evidence="1">
    <location>
        <begin position="139"/>
        <end position="150"/>
    </location>
</feature>
<feature type="region of interest" description="Disordered" evidence="1">
    <location>
        <begin position="283"/>
        <end position="308"/>
    </location>
</feature>
<feature type="chain" id="PRO_5014152431" description="PKD domain-containing protein" evidence="2">
    <location>
        <begin position="24"/>
        <end position="500"/>
    </location>
</feature>
<feature type="signal peptide" evidence="2">
    <location>
        <begin position="1"/>
        <end position="23"/>
    </location>
</feature>
<evidence type="ECO:0000256" key="2">
    <source>
        <dbReference type="SAM" id="SignalP"/>
    </source>
</evidence>
<dbReference type="SUPFAM" id="SSF49299">
    <property type="entry name" value="PKD domain"/>
    <property type="match status" value="1"/>
</dbReference>
<feature type="region of interest" description="Disordered" evidence="1">
    <location>
        <begin position="139"/>
        <end position="181"/>
    </location>
</feature>
<dbReference type="Proteomes" id="UP000236173">
    <property type="component" value="Unassembled WGS sequence"/>
</dbReference>
<feature type="compositionally biased region" description="Pro residues" evidence="1">
    <location>
        <begin position="171"/>
        <end position="180"/>
    </location>
</feature>
<proteinExistence type="predicted"/>
<organism evidence="3 4">
    <name type="scientific">Candidatus Fervidibacter japonicus</name>
    <dbReference type="NCBI Taxonomy" id="2035412"/>
    <lineage>
        <taxon>Bacteria</taxon>
        <taxon>Candidatus Fervidibacterota</taxon>
        <taxon>Candidatus Fervidibacter</taxon>
    </lineage>
</organism>
<dbReference type="EMBL" id="BEHT01000001">
    <property type="protein sequence ID" value="GBC97644.1"/>
    <property type="molecule type" value="Genomic_DNA"/>
</dbReference>